<dbReference type="STRING" id="1123501.Wenmar_02685"/>
<dbReference type="InterPro" id="IPR054333">
    <property type="entry name" value="REase-ARP-assoc"/>
</dbReference>
<evidence type="ECO:0000313" key="2">
    <source>
        <dbReference type="Proteomes" id="UP000035100"/>
    </source>
</evidence>
<dbReference type="RefSeq" id="WP_018301584.1">
    <property type="nucleotide sequence ID" value="NZ_KB902277.1"/>
</dbReference>
<proteinExistence type="predicted"/>
<dbReference type="Pfam" id="PF22558">
    <property type="entry name" value="REase-ARP"/>
    <property type="match status" value="1"/>
</dbReference>
<comment type="caution">
    <text evidence="1">The sequence shown here is derived from an EMBL/GenBank/DDBJ whole genome shotgun (WGS) entry which is preliminary data.</text>
</comment>
<dbReference type="OrthoDB" id="9017325at2"/>
<reference evidence="1 2" key="1">
    <citation type="submission" date="2013-01" db="EMBL/GenBank/DDBJ databases">
        <authorList>
            <person name="Fiebig A."/>
            <person name="Goeker M."/>
            <person name="Klenk H.-P.P."/>
        </authorList>
    </citation>
    <scope>NUCLEOTIDE SEQUENCE [LARGE SCALE GENOMIC DNA]</scope>
    <source>
        <strain evidence="1 2">DSM 24838</strain>
    </source>
</reference>
<dbReference type="AlphaFoldDB" id="A0A0D0QD71"/>
<organism evidence="1 2">
    <name type="scientific">Wenxinia marina DSM 24838</name>
    <dbReference type="NCBI Taxonomy" id="1123501"/>
    <lineage>
        <taxon>Bacteria</taxon>
        <taxon>Pseudomonadati</taxon>
        <taxon>Pseudomonadota</taxon>
        <taxon>Alphaproteobacteria</taxon>
        <taxon>Rhodobacterales</taxon>
        <taxon>Roseobacteraceae</taxon>
        <taxon>Wenxinia</taxon>
    </lineage>
</organism>
<accession>A0A0D0QD71</accession>
<dbReference type="Proteomes" id="UP000035100">
    <property type="component" value="Unassembled WGS sequence"/>
</dbReference>
<sequence>MTYPADSRLRDGLLDHLPADEIRAAFARSPGNEMASGKFLNPDSSAALAANGFGYFLKRPTDFPAIPGLVDGPVRSVQIEREMRFPWRGGRHPWLDAAIRTDHVLVGVESKRYEPYRPGKSGSFADTYWTHDWPDGSQHYQAVRDAVREGGSGFRQLDVAQLCKHALGLATEAGRLGLRPVLLYLYAEPTAFSDGRPVLPERLSRHRREVADFSHRLAGAEPVFHAMTWDTLLSIWAAKGGAVADHATAVREVFRPARADGAA</sequence>
<dbReference type="EMBL" id="AONG01000012">
    <property type="protein sequence ID" value="KIQ68953.1"/>
    <property type="molecule type" value="Genomic_DNA"/>
</dbReference>
<protein>
    <submittedName>
        <fullName evidence="1">Uncharacterized protein</fullName>
    </submittedName>
</protein>
<evidence type="ECO:0000313" key="1">
    <source>
        <dbReference type="EMBL" id="KIQ68953.1"/>
    </source>
</evidence>
<dbReference type="eggNOG" id="ENOG5032SWT">
    <property type="taxonomic scope" value="Bacteria"/>
</dbReference>
<name>A0A0D0QD71_9RHOB</name>
<keyword evidence="2" id="KW-1185">Reference proteome</keyword>
<gene>
    <name evidence="1" type="ORF">Wenmar_02685</name>
</gene>